<name>A0AAD5R8X1_PARTN</name>
<feature type="region of interest" description="Disordered" evidence="1">
    <location>
        <begin position="1"/>
        <end position="32"/>
    </location>
</feature>
<keyword evidence="3" id="KW-1185">Reference proteome</keyword>
<feature type="compositionally biased region" description="Polar residues" evidence="1">
    <location>
        <begin position="21"/>
        <end position="32"/>
    </location>
</feature>
<dbReference type="AlphaFoldDB" id="A0AAD5R8X1"/>
<accession>A0AAD5R8X1</accession>
<evidence type="ECO:0000256" key="1">
    <source>
        <dbReference type="SAM" id="MobiDB-lite"/>
    </source>
</evidence>
<evidence type="ECO:0000313" key="3">
    <source>
        <dbReference type="Proteomes" id="UP001196413"/>
    </source>
</evidence>
<reference evidence="2" key="1">
    <citation type="submission" date="2021-06" db="EMBL/GenBank/DDBJ databases">
        <title>Parelaphostrongylus tenuis whole genome reference sequence.</title>
        <authorList>
            <person name="Garwood T.J."/>
            <person name="Larsen P.A."/>
            <person name="Fountain-Jones N.M."/>
            <person name="Garbe J.R."/>
            <person name="Macchietto M.G."/>
            <person name="Kania S.A."/>
            <person name="Gerhold R.W."/>
            <person name="Richards J.E."/>
            <person name="Wolf T.M."/>
        </authorList>
    </citation>
    <scope>NUCLEOTIDE SEQUENCE</scope>
    <source>
        <strain evidence="2">MNPRO001-30</strain>
        <tissue evidence="2">Meninges</tissue>
    </source>
</reference>
<protein>
    <submittedName>
        <fullName evidence="2">Uncharacterized protein</fullName>
    </submittedName>
</protein>
<comment type="caution">
    <text evidence="2">The sequence shown here is derived from an EMBL/GenBank/DDBJ whole genome shotgun (WGS) entry which is preliminary data.</text>
</comment>
<proteinExistence type="predicted"/>
<sequence length="67" mass="7274">MTTNFVGGNPTKHECAEGNRPPSSASPNTASLTARLTPDCSLRAVRRDWLLVPVIPKGKLHNLIHDN</sequence>
<evidence type="ECO:0000313" key="2">
    <source>
        <dbReference type="EMBL" id="KAJ1371610.1"/>
    </source>
</evidence>
<gene>
    <name evidence="2" type="ORF">KIN20_033596</name>
</gene>
<organism evidence="2 3">
    <name type="scientific">Parelaphostrongylus tenuis</name>
    <name type="common">Meningeal worm</name>
    <dbReference type="NCBI Taxonomy" id="148309"/>
    <lineage>
        <taxon>Eukaryota</taxon>
        <taxon>Metazoa</taxon>
        <taxon>Ecdysozoa</taxon>
        <taxon>Nematoda</taxon>
        <taxon>Chromadorea</taxon>
        <taxon>Rhabditida</taxon>
        <taxon>Rhabditina</taxon>
        <taxon>Rhabditomorpha</taxon>
        <taxon>Strongyloidea</taxon>
        <taxon>Metastrongylidae</taxon>
        <taxon>Parelaphostrongylus</taxon>
    </lineage>
</organism>
<dbReference type="EMBL" id="JAHQIW010007009">
    <property type="protein sequence ID" value="KAJ1371610.1"/>
    <property type="molecule type" value="Genomic_DNA"/>
</dbReference>
<dbReference type="Proteomes" id="UP001196413">
    <property type="component" value="Unassembled WGS sequence"/>
</dbReference>